<keyword evidence="1" id="KW-0175">Coiled coil</keyword>
<reference evidence="5" key="2">
    <citation type="submission" date="2020-08" db="EMBL/GenBank/DDBJ databases">
        <authorList>
            <person name="Kikuchi T."/>
        </authorList>
    </citation>
    <scope>NUCLEOTIDE SEQUENCE</scope>
    <source>
        <strain evidence="4">Ka4C1</strain>
    </source>
</reference>
<feature type="region of interest" description="Disordered" evidence="2">
    <location>
        <begin position="616"/>
        <end position="637"/>
    </location>
</feature>
<reference evidence="8" key="1">
    <citation type="submission" date="2016-11" db="UniProtKB">
        <authorList>
            <consortium name="WormBaseParasite"/>
        </authorList>
    </citation>
    <scope>IDENTIFICATION</scope>
</reference>
<feature type="region of interest" description="Disordered" evidence="2">
    <location>
        <begin position="709"/>
        <end position="728"/>
    </location>
</feature>
<dbReference type="InterPro" id="IPR008984">
    <property type="entry name" value="SMAD_FHA_dom_sf"/>
</dbReference>
<dbReference type="Proteomes" id="UP000582659">
    <property type="component" value="Unassembled WGS sequence"/>
</dbReference>
<feature type="compositionally biased region" description="Polar residues" evidence="2">
    <location>
        <begin position="126"/>
        <end position="142"/>
    </location>
</feature>
<dbReference type="WBParaSite" id="BXY_0255600.1">
    <property type="protein sequence ID" value="BXY_0255600.1"/>
    <property type="gene ID" value="BXY_0255600"/>
</dbReference>
<feature type="region of interest" description="Disordered" evidence="2">
    <location>
        <begin position="102"/>
        <end position="229"/>
    </location>
</feature>
<sequence length="1246" mass="141720">MLICKRGKTTEKFELKSGVTLIGKDLSNDFVVNSRKVSEKHALIEYHPLTRSFWLRDLHSGQAGGCVGATESNGRLVYGMIELRAGDLLRFGDKEFQFQMPALPKGPLTNQQAENGSAKRYKFSRRAQSTGGLASRQSNGSDISLPVVGEKIHPHNFNERFTRTPTTNQRLCKLKNEPVPRLVQTGKSLSQVADEPLELLKNGKKPPKGKTSENSGNRSGENSYRSDWYPDGGSIHGSIDSATTHSTGNQLVHRVIRLQNELHRKEIELARIKEANATLPRINGNGDINTGKQTTLDNAALSVIRINELVYQTFFVVSCKELQDVSRRLNEPSLKDNIDVFTEAYKVLQEPFSYRLMEVNSKCGVIFDKAEMSQDQKDQLFDKFDHFFSDQLNPISKAVDGILPALREASQLARESLKAANVFTQWSREFAAQLQLQPGWEVMGYKVDDLQQRFKDHNMNKHWLPQALVPILKVMIYESKNLADEMDRQAKDHNRALRALTEKNDDLVEELEKEKAINQELQQTHEEHDLVRELQTLRIQNHTLQEKLRLYEQRRRITMVRSKSQGEPKRKQTKFSTTTIPNDIETRILRDASLESRVPTPATAKDKEEVRDTVSSCSRCSTETETESSQSMKVDERAKISSVKTAVGEWEKRVEDRAQKLEEIKEDPKTYAATLINNITNNVTGRLASAVIGGVITGPSAKAMEEFNEKMDDKSHDDSENNNNPRPEITEDELMEKHNALKTAANTLFSHSSDGERNNNQVEEETQRNIDTDLQEEPYTIKYELFDQQVHRQDDEKDPEDPEDVSDKVQVADLGVEKTTHGNLDDPTKNENWIKITPSEEVLGIEELNDDIQRQSSHEFFEKDDAEEVTIREIKNVHEDLENFDNGYDNVENKTISPPSTGKECEKLDGCPLSPKLRSTREVEGESKEDDDSQITPEGTLKDAEDEEIFQKQPESRISRENSSKTEHTKALAEEHKILHSDRSFSNTENSLVQNDDEEYPQRQDNTEKVDNQSKNGNTDQVEPQERDPSVIEDEDNGEWKELHEVLRQASNQSEESDGDHPPLKRGLSEPLLREQELAQPESGRSGCTKRAESAEILVPDDAVHRKDTRATNEDIDDEILDEAVDENDKSYSKRQHAYEFWELAKVLAEALAVDLPGGEEADFTAIDQDESVHLERYRRELAVDAILDRLRQLLHKIRRQETIMSRQTSIRSSKSIDGERKLSHTVDAYKLNGGFTSPPIAEQVE</sequence>
<dbReference type="EMBL" id="CAJFDI010000002">
    <property type="protein sequence ID" value="CAD5214807.1"/>
    <property type="molecule type" value="Genomic_DNA"/>
</dbReference>
<feature type="compositionally biased region" description="Low complexity" evidence="2">
    <location>
        <begin position="616"/>
        <end position="631"/>
    </location>
</feature>
<dbReference type="EMBL" id="CAJFCV020000002">
    <property type="protein sequence ID" value="CAG9095737.1"/>
    <property type="molecule type" value="Genomic_DNA"/>
</dbReference>
<evidence type="ECO:0000313" key="6">
    <source>
        <dbReference type="Proteomes" id="UP000095284"/>
    </source>
</evidence>
<organism evidence="6 8">
    <name type="scientific">Bursaphelenchus xylophilus</name>
    <name type="common">Pinewood nematode worm</name>
    <name type="synonym">Aphelenchoides xylophilus</name>
    <dbReference type="NCBI Taxonomy" id="6326"/>
    <lineage>
        <taxon>Eukaryota</taxon>
        <taxon>Metazoa</taxon>
        <taxon>Ecdysozoa</taxon>
        <taxon>Nematoda</taxon>
        <taxon>Chromadorea</taxon>
        <taxon>Rhabditida</taxon>
        <taxon>Tylenchina</taxon>
        <taxon>Tylenchomorpha</taxon>
        <taxon>Aphelenchoidea</taxon>
        <taxon>Aphelenchoididae</taxon>
        <taxon>Bursaphelenchus</taxon>
    </lineage>
</organism>
<evidence type="ECO:0000313" key="7">
    <source>
        <dbReference type="Proteomes" id="UP000659654"/>
    </source>
</evidence>
<feature type="region of interest" description="Disordered" evidence="2">
    <location>
        <begin position="748"/>
        <end position="810"/>
    </location>
</feature>
<dbReference type="SUPFAM" id="SSF49879">
    <property type="entry name" value="SMAD/FHA domain"/>
    <property type="match status" value="1"/>
</dbReference>
<evidence type="ECO:0000313" key="4">
    <source>
        <dbReference type="EMBL" id="CAD5214807.1"/>
    </source>
</evidence>
<evidence type="ECO:0000256" key="2">
    <source>
        <dbReference type="SAM" id="MobiDB-lite"/>
    </source>
</evidence>
<dbReference type="PROSITE" id="PS50006">
    <property type="entry name" value="FHA_DOMAIN"/>
    <property type="match status" value="1"/>
</dbReference>
<keyword evidence="7" id="KW-1185">Reference proteome</keyword>
<feature type="coiled-coil region" evidence="1">
    <location>
        <begin position="483"/>
        <end position="554"/>
    </location>
</feature>
<accession>A0A1I7RPB5</accession>
<name>A0A1I7RPB5_BURXY</name>
<feature type="compositionally biased region" description="Basic and acidic residues" evidence="2">
    <location>
        <begin position="1038"/>
        <end position="1047"/>
    </location>
</feature>
<dbReference type="CDD" id="cd00060">
    <property type="entry name" value="FHA"/>
    <property type="match status" value="1"/>
</dbReference>
<dbReference type="Pfam" id="PF00498">
    <property type="entry name" value="FHA"/>
    <property type="match status" value="1"/>
</dbReference>
<feature type="compositionally biased region" description="Low complexity" evidence="2">
    <location>
        <begin position="212"/>
        <end position="226"/>
    </location>
</feature>
<dbReference type="SMR" id="A0A1I7RPB5"/>
<evidence type="ECO:0000259" key="3">
    <source>
        <dbReference type="PROSITE" id="PS50006"/>
    </source>
</evidence>
<gene>
    <name evidence="4" type="ORF">BXYJ_LOCUS3714</name>
</gene>
<feature type="domain" description="FHA" evidence="3">
    <location>
        <begin position="20"/>
        <end position="76"/>
    </location>
</feature>
<feature type="compositionally biased region" description="Polar residues" evidence="2">
    <location>
        <begin position="1013"/>
        <end position="1022"/>
    </location>
</feature>
<dbReference type="Proteomes" id="UP000095284">
    <property type="component" value="Unplaced"/>
</dbReference>
<evidence type="ECO:0000313" key="5">
    <source>
        <dbReference type="EMBL" id="CAG9095737.1"/>
    </source>
</evidence>
<evidence type="ECO:0000256" key="1">
    <source>
        <dbReference type="SAM" id="Coils"/>
    </source>
</evidence>
<feature type="region of interest" description="Disordered" evidence="2">
    <location>
        <begin position="883"/>
        <end position="1095"/>
    </location>
</feature>
<evidence type="ECO:0000313" key="8">
    <source>
        <dbReference type="WBParaSite" id="BXY_0255600.1"/>
    </source>
</evidence>
<feature type="compositionally biased region" description="Basic and acidic residues" evidence="2">
    <location>
        <begin position="954"/>
        <end position="983"/>
    </location>
</feature>
<dbReference type="eggNOG" id="ENOG502T1RR">
    <property type="taxonomic scope" value="Eukaryota"/>
</dbReference>
<dbReference type="InterPro" id="IPR000253">
    <property type="entry name" value="FHA_dom"/>
</dbReference>
<feature type="compositionally biased region" description="Basic and acidic residues" evidence="2">
    <location>
        <begin position="150"/>
        <end position="162"/>
    </location>
</feature>
<dbReference type="AlphaFoldDB" id="A0A1I7RPB5"/>
<dbReference type="Proteomes" id="UP000659654">
    <property type="component" value="Unassembled WGS sequence"/>
</dbReference>
<dbReference type="OrthoDB" id="5877708at2759"/>
<feature type="compositionally biased region" description="Polar residues" evidence="2">
    <location>
        <begin position="984"/>
        <end position="994"/>
    </location>
</feature>
<protein>
    <submittedName>
        <fullName evidence="4">(pine wood nematode) hypothetical protein</fullName>
    </submittedName>
    <submittedName>
        <fullName evidence="8">FHA domain-containing protein</fullName>
    </submittedName>
</protein>
<dbReference type="Gene3D" id="2.60.200.20">
    <property type="match status" value="1"/>
</dbReference>
<feature type="compositionally biased region" description="Basic and acidic residues" evidence="2">
    <location>
        <begin position="709"/>
        <end position="719"/>
    </location>
</feature>
<proteinExistence type="predicted"/>
<feature type="compositionally biased region" description="Basic and acidic residues" evidence="2">
    <location>
        <begin position="1000"/>
        <end position="1012"/>
    </location>
</feature>